<keyword evidence="3" id="KW-1185">Reference proteome</keyword>
<dbReference type="RefSeq" id="WP_317226407.1">
    <property type="nucleotide sequence ID" value="NZ_JAWJEJ010000001.1"/>
</dbReference>
<evidence type="ECO:0000313" key="2">
    <source>
        <dbReference type="EMBL" id="MDV3457250.1"/>
    </source>
</evidence>
<proteinExistence type="predicted"/>
<accession>A0ABU3Y779</accession>
<dbReference type="InterPro" id="IPR009078">
    <property type="entry name" value="Ferritin-like_SF"/>
</dbReference>
<evidence type="ECO:0000313" key="3">
    <source>
        <dbReference type="Proteomes" id="UP001273531"/>
    </source>
</evidence>
<evidence type="ECO:0000256" key="1">
    <source>
        <dbReference type="SAM" id="MobiDB-lite"/>
    </source>
</evidence>
<gene>
    <name evidence="2" type="ORF">RZN05_09670</name>
</gene>
<dbReference type="CDD" id="cd00657">
    <property type="entry name" value="Ferritin_like"/>
    <property type="match status" value="1"/>
</dbReference>
<dbReference type="Pfam" id="PF04305">
    <property type="entry name" value="DUF455"/>
    <property type="match status" value="1"/>
</dbReference>
<name>A0ABU3Y779_9SPHN</name>
<dbReference type="Proteomes" id="UP001273531">
    <property type="component" value="Unassembled WGS sequence"/>
</dbReference>
<feature type="region of interest" description="Disordered" evidence="1">
    <location>
        <begin position="44"/>
        <end position="69"/>
    </location>
</feature>
<dbReference type="PANTHER" id="PTHR42782">
    <property type="entry name" value="SI:CH73-314G15.3"/>
    <property type="match status" value="1"/>
</dbReference>
<protein>
    <submittedName>
        <fullName evidence="2">Ferritin-like domain-containing protein</fullName>
    </submittedName>
</protein>
<dbReference type="SUPFAM" id="SSF47240">
    <property type="entry name" value="Ferritin-like"/>
    <property type="match status" value="1"/>
</dbReference>
<organism evidence="2 3">
    <name type="scientific">Sphingomonas agrestis</name>
    <dbReference type="NCBI Taxonomy" id="3080540"/>
    <lineage>
        <taxon>Bacteria</taxon>
        <taxon>Pseudomonadati</taxon>
        <taxon>Pseudomonadota</taxon>
        <taxon>Alphaproteobacteria</taxon>
        <taxon>Sphingomonadales</taxon>
        <taxon>Sphingomonadaceae</taxon>
        <taxon>Sphingomonas</taxon>
    </lineage>
</organism>
<comment type="caution">
    <text evidence="2">The sequence shown here is derived from an EMBL/GenBank/DDBJ whole genome shotgun (WGS) entry which is preliminary data.</text>
</comment>
<sequence>MTRSVAEAARAVLTAAEPLAKIKAARAAARDWRLGRLDHRFDVAMPDRPARPDQPELLPPKRMPKRGKGSEHGRVALIHAIAHIEFAAIDLAFDAVGRFGGEFPRGFTDDWMQVGADEAMHFALLDRRLRQLGSFYGAMPAHDGLWDAAAATAQDSLARLAVVPMVLEARGLDVTPSTIERFQRVGDAATARILTRILNDEIGHVGAGTRWFESRCAEQNINPETTWHELVRTHFRGLIKPPFNDSARDEAGLTRGYYAPLAAS</sequence>
<reference evidence="2 3" key="1">
    <citation type="submission" date="2023-10" db="EMBL/GenBank/DDBJ databases">
        <title>Sphingomonas sp. HF-S4 16S ribosomal RNA gene Genome sequencing and assembly.</title>
        <authorList>
            <person name="Lee H."/>
        </authorList>
    </citation>
    <scope>NUCLEOTIDE SEQUENCE [LARGE SCALE GENOMIC DNA]</scope>
    <source>
        <strain evidence="2 3">HF-S4</strain>
    </source>
</reference>
<dbReference type="PANTHER" id="PTHR42782:SF4">
    <property type="entry name" value="DUF455 DOMAIN-CONTAINING PROTEIN"/>
    <property type="match status" value="1"/>
</dbReference>
<dbReference type="PIRSF" id="PIRSF012318">
    <property type="entry name" value="UCP012318"/>
    <property type="match status" value="1"/>
</dbReference>
<dbReference type="InterPro" id="IPR007402">
    <property type="entry name" value="DUF455"/>
</dbReference>
<dbReference type="InterPro" id="IPR011197">
    <property type="entry name" value="UCP012318"/>
</dbReference>
<dbReference type="EMBL" id="JAWJEJ010000001">
    <property type="protein sequence ID" value="MDV3457250.1"/>
    <property type="molecule type" value="Genomic_DNA"/>
</dbReference>